<proteinExistence type="predicted"/>
<dbReference type="GO" id="GO:0016579">
    <property type="term" value="P:protein deubiquitination"/>
    <property type="evidence" value="ECO:0007669"/>
    <property type="project" value="TreeGrafter"/>
</dbReference>
<organism evidence="5 6">
    <name type="scientific">Daphnia galeata</name>
    <dbReference type="NCBI Taxonomy" id="27404"/>
    <lineage>
        <taxon>Eukaryota</taxon>
        <taxon>Metazoa</taxon>
        <taxon>Ecdysozoa</taxon>
        <taxon>Arthropoda</taxon>
        <taxon>Crustacea</taxon>
        <taxon>Branchiopoda</taxon>
        <taxon>Diplostraca</taxon>
        <taxon>Cladocera</taxon>
        <taxon>Anomopoda</taxon>
        <taxon>Daphniidae</taxon>
        <taxon>Daphnia</taxon>
    </lineage>
</organism>
<keyword evidence="1" id="KW-0378">Hydrolase</keyword>
<dbReference type="InterPro" id="IPR050704">
    <property type="entry name" value="Peptidase_C85-like"/>
</dbReference>
<keyword evidence="2" id="KW-0175">Coiled coil</keyword>
<evidence type="ECO:0000259" key="4">
    <source>
        <dbReference type="PROSITE" id="PS50802"/>
    </source>
</evidence>
<comment type="caution">
    <text evidence="5">The sequence shown here is derived from an EMBL/GenBank/DDBJ whole genome shotgun (WGS) entry which is preliminary data.</text>
</comment>
<dbReference type="EMBL" id="CAKKLH010000224">
    <property type="protein sequence ID" value="CAH0106637.1"/>
    <property type="molecule type" value="Genomic_DNA"/>
</dbReference>
<evidence type="ECO:0000313" key="5">
    <source>
        <dbReference type="EMBL" id="CAH0106637.1"/>
    </source>
</evidence>
<protein>
    <recommendedName>
        <fullName evidence="4">OTU domain-containing protein</fullName>
    </recommendedName>
</protein>
<dbReference type="InterPro" id="IPR003323">
    <property type="entry name" value="OTU_dom"/>
</dbReference>
<dbReference type="CDD" id="cd22761">
    <property type="entry name" value="OTU_OTUD6"/>
    <property type="match status" value="1"/>
</dbReference>
<feature type="compositionally biased region" description="Acidic residues" evidence="3">
    <location>
        <begin position="293"/>
        <end position="303"/>
    </location>
</feature>
<sequence>MAEANSTDEIIEEKVEELDEEEEVLARHRKEKKDIQAKIQALKKTATKGDKKKKKDVAEEIAKLETEIEAKHAAELKKFQESLAETKKISEQLEDVDLSGKGEGKVTKAQRRRDKKQDQARERVQLIEEQEKANLLGVRHTETQKIKAILAKRNLTFFEIPSDGNCMFAAILHQINRGGVSQSVQQLRNLAAEFMRSNVDDFMPFMDEVENEEQYMKYCDDMQRTAAWGSQLELRALSQVLRRPFEVVQAEGRPVVIGEEFMDPSTTPVLLTYHRHMYGLGEHYNSVQPRPADDEDNDGGGGQ</sequence>
<feature type="region of interest" description="Disordered" evidence="3">
    <location>
        <begin position="284"/>
        <end position="303"/>
    </location>
</feature>
<evidence type="ECO:0000256" key="1">
    <source>
        <dbReference type="ARBA" id="ARBA00022801"/>
    </source>
</evidence>
<dbReference type="Gene3D" id="3.90.70.80">
    <property type="match status" value="1"/>
</dbReference>
<dbReference type="SUPFAM" id="SSF54001">
    <property type="entry name" value="Cysteine proteinases"/>
    <property type="match status" value="1"/>
</dbReference>
<dbReference type="Proteomes" id="UP000789390">
    <property type="component" value="Unassembled WGS sequence"/>
</dbReference>
<dbReference type="InterPro" id="IPR038765">
    <property type="entry name" value="Papain-like_cys_pep_sf"/>
</dbReference>
<feature type="domain" description="OTU" evidence="4">
    <location>
        <begin position="155"/>
        <end position="290"/>
    </location>
</feature>
<gene>
    <name evidence="5" type="ORF">DGAL_LOCUS9794</name>
</gene>
<dbReference type="PANTHER" id="PTHR12419">
    <property type="entry name" value="OTU DOMAIN CONTAINING PROTEIN"/>
    <property type="match status" value="1"/>
</dbReference>
<name>A0A8J2WKW1_9CRUS</name>
<feature type="coiled-coil region" evidence="2">
    <location>
        <begin position="1"/>
        <end position="96"/>
    </location>
</feature>
<dbReference type="InterPro" id="IPR049772">
    <property type="entry name" value="OTU_OTUD6"/>
</dbReference>
<reference evidence="5" key="1">
    <citation type="submission" date="2021-11" db="EMBL/GenBank/DDBJ databases">
        <authorList>
            <person name="Schell T."/>
        </authorList>
    </citation>
    <scope>NUCLEOTIDE SEQUENCE</scope>
    <source>
        <strain evidence="5">M5</strain>
    </source>
</reference>
<accession>A0A8J2WKW1</accession>
<evidence type="ECO:0000256" key="3">
    <source>
        <dbReference type="SAM" id="MobiDB-lite"/>
    </source>
</evidence>
<feature type="region of interest" description="Disordered" evidence="3">
    <location>
        <begin position="100"/>
        <end position="119"/>
    </location>
</feature>
<dbReference type="AlphaFoldDB" id="A0A8J2WKW1"/>
<dbReference type="PROSITE" id="PS50802">
    <property type="entry name" value="OTU"/>
    <property type="match status" value="1"/>
</dbReference>
<dbReference type="GO" id="GO:0004843">
    <property type="term" value="F:cysteine-type deubiquitinase activity"/>
    <property type="evidence" value="ECO:0007669"/>
    <property type="project" value="TreeGrafter"/>
</dbReference>
<evidence type="ECO:0000313" key="6">
    <source>
        <dbReference type="Proteomes" id="UP000789390"/>
    </source>
</evidence>
<dbReference type="OrthoDB" id="415023at2759"/>
<evidence type="ECO:0000256" key="2">
    <source>
        <dbReference type="SAM" id="Coils"/>
    </source>
</evidence>
<dbReference type="Pfam" id="PF02338">
    <property type="entry name" value="OTU"/>
    <property type="match status" value="1"/>
</dbReference>
<keyword evidence="6" id="KW-1185">Reference proteome</keyword>
<dbReference type="PANTHER" id="PTHR12419:SF10">
    <property type="entry name" value="DEUBIQUITINASE OTUD6B"/>
    <property type="match status" value="1"/>
</dbReference>